<evidence type="ECO:0000256" key="1">
    <source>
        <dbReference type="SAM" id="MobiDB-lite"/>
    </source>
</evidence>
<organism evidence="2 3">
    <name type="scientific">Tribonema minus</name>
    <dbReference type="NCBI Taxonomy" id="303371"/>
    <lineage>
        <taxon>Eukaryota</taxon>
        <taxon>Sar</taxon>
        <taxon>Stramenopiles</taxon>
        <taxon>Ochrophyta</taxon>
        <taxon>PX clade</taxon>
        <taxon>Xanthophyceae</taxon>
        <taxon>Tribonematales</taxon>
        <taxon>Tribonemataceae</taxon>
        <taxon>Tribonema</taxon>
    </lineage>
</organism>
<name>A0A836CID3_9STRA</name>
<reference evidence="2" key="1">
    <citation type="submission" date="2021-02" db="EMBL/GenBank/DDBJ databases">
        <title>First Annotated Genome of the Yellow-green Alga Tribonema minus.</title>
        <authorList>
            <person name="Mahan K.M."/>
        </authorList>
    </citation>
    <scope>NUCLEOTIDE SEQUENCE</scope>
    <source>
        <strain evidence="2">UTEX B ZZ1240</strain>
    </source>
</reference>
<gene>
    <name evidence="2" type="ORF">JKP88DRAFT_314140</name>
</gene>
<keyword evidence="3" id="KW-1185">Reference proteome</keyword>
<comment type="caution">
    <text evidence="2">The sequence shown here is derived from an EMBL/GenBank/DDBJ whole genome shotgun (WGS) entry which is preliminary data.</text>
</comment>
<dbReference type="Proteomes" id="UP000664859">
    <property type="component" value="Unassembled WGS sequence"/>
</dbReference>
<proteinExistence type="predicted"/>
<protein>
    <submittedName>
        <fullName evidence="2">Uncharacterized protein</fullName>
    </submittedName>
</protein>
<dbReference type="AlphaFoldDB" id="A0A836CID3"/>
<dbReference type="EMBL" id="JAFCMP010000155">
    <property type="protein sequence ID" value="KAG5184721.1"/>
    <property type="molecule type" value="Genomic_DNA"/>
</dbReference>
<evidence type="ECO:0000313" key="3">
    <source>
        <dbReference type="Proteomes" id="UP000664859"/>
    </source>
</evidence>
<evidence type="ECO:0000313" key="2">
    <source>
        <dbReference type="EMBL" id="KAG5184721.1"/>
    </source>
</evidence>
<feature type="compositionally biased region" description="Low complexity" evidence="1">
    <location>
        <begin position="160"/>
        <end position="169"/>
    </location>
</feature>
<feature type="region of interest" description="Disordered" evidence="1">
    <location>
        <begin position="160"/>
        <end position="186"/>
    </location>
</feature>
<sequence length="323" mass="33657">MRQHGGFKRIFAHYVLGKLGFLGILFFLCHPGSQATFCSKDYLSQRYPNLKLLATSAGHDGGAASEATKRVLRCKREASCTRRKSTEGAASHTVGSVRGRHSVAFVAAPSLGTATCSSVFAARTNVAFKPHRPWHTCRPVQDRRARMLFAGASSSSSSSAHALRAAAPPLRAPPCSTPTARTTDARSPAAVTALHAVSAGSGGGGGDRYDGCSYFRGDSGGSSPRRGALRRARGFLGGLRDSAQDVVDDAFGTVGHALVTHPLGKLLLPPEGPRSSGGGGGARAAAPLTAAAAATESRERARLTSAAYDLVGFMDVDIHRGFR</sequence>
<accession>A0A836CID3</accession>